<dbReference type="Proteomes" id="UP000585050">
    <property type="component" value="Unassembled WGS sequence"/>
</dbReference>
<organism evidence="4 5">
    <name type="scientific">Flammeovirga agarivorans</name>
    <dbReference type="NCBI Taxonomy" id="2726742"/>
    <lineage>
        <taxon>Bacteria</taxon>
        <taxon>Pseudomonadati</taxon>
        <taxon>Bacteroidota</taxon>
        <taxon>Cytophagia</taxon>
        <taxon>Cytophagales</taxon>
        <taxon>Flammeovirgaceae</taxon>
        <taxon>Flammeovirga</taxon>
    </lineage>
</organism>
<evidence type="ECO:0000313" key="5">
    <source>
        <dbReference type="Proteomes" id="UP000585050"/>
    </source>
</evidence>
<dbReference type="Pfam" id="PF00106">
    <property type="entry name" value="adh_short"/>
    <property type="match status" value="1"/>
</dbReference>
<dbReference type="EMBL" id="JABAIL010000008">
    <property type="protein sequence ID" value="NLR93767.1"/>
    <property type="molecule type" value="Genomic_DNA"/>
</dbReference>
<keyword evidence="5" id="KW-1185">Reference proteome</keyword>
<dbReference type="InterPro" id="IPR051911">
    <property type="entry name" value="SDR_oxidoreductase"/>
</dbReference>
<name>A0A7X8XY13_9BACT</name>
<protein>
    <submittedName>
        <fullName evidence="4">SDR family NAD(P)-dependent oxidoreductase</fullName>
    </submittedName>
</protein>
<dbReference type="InterPro" id="IPR036291">
    <property type="entry name" value="NAD(P)-bd_dom_sf"/>
</dbReference>
<dbReference type="RefSeq" id="WP_168884481.1">
    <property type="nucleotide sequence ID" value="NZ_JABAIL010000008.1"/>
</dbReference>
<dbReference type="GO" id="GO:0016491">
    <property type="term" value="F:oxidoreductase activity"/>
    <property type="evidence" value="ECO:0007669"/>
    <property type="project" value="UniProtKB-KW"/>
</dbReference>
<comment type="similarity">
    <text evidence="1 3">Belongs to the short-chain dehydrogenases/reductases (SDR) family.</text>
</comment>
<comment type="caution">
    <text evidence="4">The sequence shown here is derived from an EMBL/GenBank/DDBJ whole genome shotgun (WGS) entry which is preliminary data.</text>
</comment>
<evidence type="ECO:0000256" key="1">
    <source>
        <dbReference type="ARBA" id="ARBA00006484"/>
    </source>
</evidence>
<dbReference type="Gene3D" id="3.40.50.720">
    <property type="entry name" value="NAD(P)-binding Rossmann-like Domain"/>
    <property type="match status" value="1"/>
</dbReference>
<gene>
    <name evidence="4" type="ORF">HGP29_21380</name>
</gene>
<evidence type="ECO:0000313" key="4">
    <source>
        <dbReference type="EMBL" id="NLR93767.1"/>
    </source>
</evidence>
<accession>A0A7X8XY13</accession>
<sequence length="284" mass="31081">MKTILITGASSGFGKLLTQQLAQKEQYHIVATMRNTDSSNATVKKELESLHNVDVLALDVTSEEEVQHVTQKVAQKYSSIDILINNAGVFGGGLLEAHSITQVQKLFDVNVYAPLRLMKAVLPSMRQKQDGLIINLSSMLGFFSIPLNAVYCASKFALEALVSGSYSELISKGVENILVEPGSFPTTLYQKSGIKADLSDVTLSYAGWAEQMTAYANQAVYKAIQENQPDPQAVVQKIIDLISMEKGSRPMRNPIDQISGEDFAQKVAHDIESLAQTQMKAYGF</sequence>
<evidence type="ECO:0000256" key="2">
    <source>
        <dbReference type="ARBA" id="ARBA00023002"/>
    </source>
</evidence>
<dbReference type="AlphaFoldDB" id="A0A7X8XY13"/>
<dbReference type="SUPFAM" id="SSF51735">
    <property type="entry name" value="NAD(P)-binding Rossmann-fold domains"/>
    <property type="match status" value="1"/>
</dbReference>
<dbReference type="InterPro" id="IPR002347">
    <property type="entry name" value="SDR_fam"/>
</dbReference>
<dbReference type="PANTHER" id="PTHR43976:SF16">
    <property type="entry name" value="SHORT-CHAIN DEHYDROGENASE_REDUCTASE FAMILY PROTEIN"/>
    <property type="match status" value="1"/>
</dbReference>
<dbReference type="PRINTS" id="PR00080">
    <property type="entry name" value="SDRFAMILY"/>
</dbReference>
<evidence type="ECO:0000256" key="3">
    <source>
        <dbReference type="RuleBase" id="RU000363"/>
    </source>
</evidence>
<dbReference type="PRINTS" id="PR00081">
    <property type="entry name" value="GDHRDH"/>
</dbReference>
<proteinExistence type="inferred from homology"/>
<keyword evidence="2" id="KW-0560">Oxidoreductase</keyword>
<reference evidence="4 5" key="1">
    <citation type="submission" date="2020-04" db="EMBL/GenBank/DDBJ databases">
        <title>Flammeovirga sp. SR4, a novel species isolated from seawater.</title>
        <authorList>
            <person name="Wang X."/>
        </authorList>
    </citation>
    <scope>NUCLEOTIDE SEQUENCE [LARGE SCALE GENOMIC DNA]</scope>
    <source>
        <strain evidence="4 5">SR4</strain>
    </source>
</reference>
<dbReference type="PANTHER" id="PTHR43976">
    <property type="entry name" value="SHORT CHAIN DEHYDROGENASE"/>
    <property type="match status" value="1"/>
</dbReference>